<reference evidence="1 3" key="2">
    <citation type="journal article" date="2014" name="BMC Genomics">
        <title>An improved genome release (version Mt4.0) for the model legume Medicago truncatula.</title>
        <authorList>
            <person name="Tang H."/>
            <person name="Krishnakumar V."/>
            <person name="Bidwell S."/>
            <person name="Rosen B."/>
            <person name="Chan A."/>
            <person name="Zhou S."/>
            <person name="Gentzbittel L."/>
            <person name="Childs K.L."/>
            <person name="Yandell M."/>
            <person name="Gundlach H."/>
            <person name="Mayer K.F."/>
            <person name="Schwartz D.C."/>
            <person name="Town C.D."/>
        </authorList>
    </citation>
    <scope>GENOME REANNOTATION</scope>
    <source>
        <strain evidence="1">A17</strain>
        <strain evidence="2 3">cv. Jemalong A17</strain>
    </source>
</reference>
<organism evidence="1 3">
    <name type="scientific">Medicago truncatula</name>
    <name type="common">Barrel medic</name>
    <name type="synonym">Medicago tribuloides</name>
    <dbReference type="NCBI Taxonomy" id="3880"/>
    <lineage>
        <taxon>Eukaryota</taxon>
        <taxon>Viridiplantae</taxon>
        <taxon>Streptophyta</taxon>
        <taxon>Embryophyta</taxon>
        <taxon>Tracheophyta</taxon>
        <taxon>Spermatophyta</taxon>
        <taxon>Magnoliopsida</taxon>
        <taxon>eudicotyledons</taxon>
        <taxon>Gunneridae</taxon>
        <taxon>Pentapetalae</taxon>
        <taxon>rosids</taxon>
        <taxon>fabids</taxon>
        <taxon>Fabales</taxon>
        <taxon>Fabaceae</taxon>
        <taxon>Papilionoideae</taxon>
        <taxon>50 kb inversion clade</taxon>
        <taxon>NPAAA clade</taxon>
        <taxon>Hologalegina</taxon>
        <taxon>IRL clade</taxon>
        <taxon>Trifolieae</taxon>
        <taxon>Medicago</taxon>
    </lineage>
</organism>
<dbReference type="AlphaFoldDB" id="A0A072V7E3"/>
<name>A0A072V7E3_MEDTR</name>
<dbReference type="EnsemblPlants" id="KEH37742">
    <property type="protein sequence ID" value="KEH37742"/>
    <property type="gene ID" value="MTR_2g046640"/>
</dbReference>
<accession>A0A072V7E3</accession>
<evidence type="ECO:0000313" key="3">
    <source>
        <dbReference type="Proteomes" id="UP000002051"/>
    </source>
</evidence>
<dbReference type="Proteomes" id="UP000002051">
    <property type="component" value="Chromosome 2"/>
</dbReference>
<reference evidence="2" key="3">
    <citation type="submission" date="2015-04" db="UniProtKB">
        <authorList>
            <consortium name="EnsemblPlants"/>
        </authorList>
    </citation>
    <scope>IDENTIFICATION</scope>
    <source>
        <strain evidence="2">cv. Jemalong A17</strain>
    </source>
</reference>
<evidence type="ECO:0000313" key="1">
    <source>
        <dbReference type="EMBL" id="KEH37742.1"/>
    </source>
</evidence>
<proteinExistence type="predicted"/>
<gene>
    <name evidence="1" type="ordered locus">MTR_2g046640</name>
</gene>
<evidence type="ECO:0000313" key="2">
    <source>
        <dbReference type="EnsemblPlants" id="KEH37742"/>
    </source>
</evidence>
<reference evidence="1 3" key="1">
    <citation type="journal article" date="2011" name="Nature">
        <title>The Medicago genome provides insight into the evolution of rhizobial symbioses.</title>
        <authorList>
            <person name="Young N.D."/>
            <person name="Debelle F."/>
            <person name="Oldroyd G.E."/>
            <person name="Geurts R."/>
            <person name="Cannon S.B."/>
            <person name="Udvardi M.K."/>
            <person name="Benedito V.A."/>
            <person name="Mayer K.F."/>
            <person name="Gouzy J."/>
            <person name="Schoof H."/>
            <person name="Van de Peer Y."/>
            <person name="Proost S."/>
            <person name="Cook D.R."/>
            <person name="Meyers B.C."/>
            <person name="Spannagl M."/>
            <person name="Cheung F."/>
            <person name="De Mita S."/>
            <person name="Krishnakumar V."/>
            <person name="Gundlach H."/>
            <person name="Zhou S."/>
            <person name="Mudge J."/>
            <person name="Bharti A.K."/>
            <person name="Murray J.D."/>
            <person name="Naoumkina M.A."/>
            <person name="Rosen B."/>
            <person name="Silverstein K.A."/>
            <person name="Tang H."/>
            <person name="Rombauts S."/>
            <person name="Zhao P.X."/>
            <person name="Zhou P."/>
            <person name="Barbe V."/>
            <person name="Bardou P."/>
            <person name="Bechner M."/>
            <person name="Bellec A."/>
            <person name="Berger A."/>
            <person name="Berges H."/>
            <person name="Bidwell S."/>
            <person name="Bisseling T."/>
            <person name="Choisne N."/>
            <person name="Couloux A."/>
            <person name="Denny R."/>
            <person name="Deshpande S."/>
            <person name="Dai X."/>
            <person name="Doyle J.J."/>
            <person name="Dudez A.M."/>
            <person name="Farmer A.D."/>
            <person name="Fouteau S."/>
            <person name="Franken C."/>
            <person name="Gibelin C."/>
            <person name="Gish J."/>
            <person name="Goldstein S."/>
            <person name="Gonzalez A.J."/>
            <person name="Green P.J."/>
            <person name="Hallab A."/>
            <person name="Hartog M."/>
            <person name="Hua A."/>
            <person name="Humphray S.J."/>
            <person name="Jeong D.H."/>
            <person name="Jing Y."/>
            <person name="Jocker A."/>
            <person name="Kenton S.M."/>
            <person name="Kim D.J."/>
            <person name="Klee K."/>
            <person name="Lai H."/>
            <person name="Lang C."/>
            <person name="Lin S."/>
            <person name="Macmil S.L."/>
            <person name="Magdelenat G."/>
            <person name="Matthews L."/>
            <person name="McCorrison J."/>
            <person name="Monaghan E.L."/>
            <person name="Mun J.H."/>
            <person name="Najar F.Z."/>
            <person name="Nicholson C."/>
            <person name="Noirot C."/>
            <person name="O'Bleness M."/>
            <person name="Paule C.R."/>
            <person name="Poulain J."/>
            <person name="Prion F."/>
            <person name="Qin B."/>
            <person name="Qu C."/>
            <person name="Retzel E.F."/>
            <person name="Riddle C."/>
            <person name="Sallet E."/>
            <person name="Samain S."/>
            <person name="Samson N."/>
            <person name="Sanders I."/>
            <person name="Saurat O."/>
            <person name="Scarpelli C."/>
            <person name="Schiex T."/>
            <person name="Segurens B."/>
            <person name="Severin A.J."/>
            <person name="Sherrier D.J."/>
            <person name="Shi R."/>
            <person name="Sims S."/>
            <person name="Singer S.R."/>
            <person name="Sinharoy S."/>
            <person name="Sterck L."/>
            <person name="Viollet A."/>
            <person name="Wang B.B."/>
            <person name="Wang K."/>
            <person name="Wang M."/>
            <person name="Wang X."/>
            <person name="Warfsmann J."/>
            <person name="Weissenbach J."/>
            <person name="White D.D."/>
            <person name="White J.D."/>
            <person name="Wiley G.B."/>
            <person name="Wincker P."/>
            <person name="Xing Y."/>
            <person name="Yang L."/>
            <person name="Yao Z."/>
            <person name="Ying F."/>
            <person name="Zhai J."/>
            <person name="Zhou L."/>
            <person name="Zuber A."/>
            <person name="Denarie J."/>
            <person name="Dixon R.A."/>
            <person name="May G.D."/>
            <person name="Schwartz D.C."/>
            <person name="Rogers J."/>
            <person name="Quetier F."/>
            <person name="Town C.D."/>
            <person name="Roe B.A."/>
        </authorList>
    </citation>
    <scope>NUCLEOTIDE SEQUENCE [LARGE SCALE GENOMIC DNA]</scope>
    <source>
        <strain evidence="1">A17</strain>
        <strain evidence="2 3">cv. Jemalong A17</strain>
    </source>
</reference>
<dbReference type="EMBL" id="CM001218">
    <property type="protein sequence ID" value="KEH37742.1"/>
    <property type="molecule type" value="Genomic_DNA"/>
</dbReference>
<sequence>MRFFGSKSSFQIARKHVSTLIKYQIIYHLNSFDFADFWAWFVSFGKKVECKLTHVGANGWTKLYCPTESGRPMRPVAYAGRFNRLFGFDGRIFKGCDGYCWSSADGRNESYGNRYRPIDV</sequence>
<keyword evidence="3" id="KW-1185">Reference proteome</keyword>
<dbReference type="HOGENOM" id="CLU_2053101_0_0_1"/>
<protein>
    <submittedName>
        <fullName evidence="1 2">Uncharacterized protein</fullName>
    </submittedName>
</protein>